<name>A0AAN6WS62_9PEZI</name>
<keyword evidence="3 9" id="KW-0812">Transmembrane</keyword>
<feature type="transmembrane region" description="Helical" evidence="10">
    <location>
        <begin position="280"/>
        <end position="301"/>
    </location>
</feature>
<dbReference type="InterPro" id="IPR028055">
    <property type="entry name" value="YidC/Oxa/ALB_C"/>
</dbReference>
<evidence type="ECO:0000256" key="8">
    <source>
        <dbReference type="ARBA" id="ARBA00023136"/>
    </source>
</evidence>
<evidence type="ECO:0000256" key="2">
    <source>
        <dbReference type="ARBA" id="ARBA00009877"/>
    </source>
</evidence>
<evidence type="ECO:0000313" key="13">
    <source>
        <dbReference type="Proteomes" id="UP001302126"/>
    </source>
</evidence>
<dbReference type="Pfam" id="PF02096">
    <property type="entry name" value="60KD_IMP"/>
    <property type="match status" value="1"/>
</dbReference>
<feature type="transmembrane region" description="Helical" evidence="10">
    <location>
        <begin position="358"/>
        <end position="377"/>
    </location>
</feature>
<reference evidence="12" key="2">
    <citation type="submission" date="2023-05" db="EMBL/GenBank/DDBJ databases">
        <authorList>
            <consortium name="Lawrence Berkeley National Laboratory"/>
            <person name="Steindorff A."/>
            <person name="Hensen N."/>
            <person name="Bonometti L."/>
            <person name="Westerberg I."/>
            <person name="Brannstrom I.O."/>
            <person name="Guillou S."/>
            <person name="Cros-Aarteil S."/>
            <person name="Calhoun S."/>
            <person name="Haridas S."/>
            <person name="Kuo A."/>
            <person name="Mondo S."/>
            <person name="Pangilinan J."/>
            <person name="Riley R."/>
            <person name="Labutti K."/>
            <person name="Andreopoulos B."/>
            <person name="Lipzen A."/>
            <person name="Chen C."/>
            <person name="Yanf M."/>
            <person name="Daum C."/>
            <person name="Ng V."/>
            <person name="Clum A."/>
            <person name="Ohm R."/>
            <person name="Martin F."/>
            <person name="Silar P."/>
            <person name="Natvig D."/>
            <person name="Lalanne C."/>
            <person name="Gautier V."/>
            <person name="Ament-Velasquez S.L."/>
            <person name="Kruys A."/>
            <person name="Hutchinson M.I."/>
            <person name="Powell A.J."/>
            <person name="Barry K."/>
            <person name="Miller A.N."/>
            <person name="Grigoriev I.V."/>
            <person name="Debuchy R."/>
            <person name="Gladieux P."/>
            <person name="Thoren M.H."/>
            <person name="Johannesson H."/>
        </authorList>
    </citation>
    <scope>NUCLEOTIDE SEQUENCE</scope>
    <source>
        <strain evidence="12">PSN309</strain>
    </source>
</reference>
<evidence type="ECO:0000256" key="3">
    <source>
        <dbReference type="ARBA" id="ARBA00022692"/>
    </source>
</evidence>
<evidence type="ECO:0000256" key="10">
    <source>
        <dbReference type="SAM" id="Phobius"/>
    </source>
</evidence>
<dbReference type="Proteomes" id="UP001302126">
    <property type="component" value="Unassembled WGS sequence"/>
</dbReference>
<dbReference type="GO" id="GO:0032979">
    <property type="term" value="P:protein insertion into mitochondrial inner membrane from matrix"/>
    <property type="evidence" value="ECO:0007669"/>
    <property type="project" value="TreeGrafter"/>
</dbReference>
<evidence type="ECO:0000256" key="1">
    <source>
        <dbReference type="ARBA" id="ARBA00004448"/>
    </source>
</evidence>
<keyword evidence="5" id="KW-0809">Transit peptide</keyword>
<gene>
    <name evidence="12" type="ORF">QBC35DRAFT_250966</name>
</gene>
<comment type="similarity">
    <text evidence="2 9">Belongs to the OXA1/ALB3/YidC family.</text>
</comment>
<evidence type="ECO:0000256" key="7">
    <source>
        <dbReference type="ARBA" id="ARBA00023128"/>
    </source>
</evidence>
<dbReference type="EMBL" id="MU864411">
    <property type="protein sequence ID" value="KAK4187001.1"/>
    <property type="molecule type" value="Genomic_DNA"/>
</dbReference>
<evidence type="ECO:0000256" key="9">
    <source>
        <dbReference type="RuleBase" id="RU003945"/>
    </source>
</evidence>
<dbReference type="InterPro" id="IPR001708">
    <property type="entry name" value="YidC/ALB3/OXA1/COX18"/>
</dbReference>
<feature type="transmembrane region" description="Helical" evidence="10">
    <location>
        <begin position="313"/>
        <end position="338"/>
    </location>
</feature>
<feature type="transmembrane region" description="Helical" evidence="10">
    <location>
        <begin position="236"/>
        <end position="260"/>
    </location>
</feature>
<keyword evidence="13" id="KW-1185">Reference proteome</keyword>
<dbReference type="PANTHER" id="PTHR12428:SF66">
    <property type="entry name" value="MITOCHONDRIAL INNER MEMBRANE PROTEIN OXA1L"/>
    <property type="match status" value="1"/>
</dbReference>
<evidence type="ECO:0000256" key="5">
    <source>
        <dbReference type="ARBA" id="ARBA00022946"/>
    </source>
</evidence>
<dbReference type="PANTHER" id="PTHR12428">
    <property type="entry name" value="OXA1"/>
    <property type="match status" value="1"/>
</dbReference>
<keyword evidence="7" id="KW-0496">Mitochondrion</keyword>
<accession>A0AAN6WS62</accession>
<evidence type="ECO:0000313" key="12">
    <source>
        <dbReference type="EMBL" id="KAK4187001.1"/>
    </source>
</evidence>
<feature type="transmembrane region" description="Helical" evidence="10">
    <location>
        <begin position="147"/>
        <end position="170"/>
    </location>
</feature>
<organism evidence="12 13">
    <name type="scientific">Podospora australis</name>
    <dbReference type="NCBI Taxonomy" id="1536484"/>
    <lineage>
        <taxon>Eukaryota</taxon>
        <taxon>Fungi</taxon>
        <taxon>Dikarya</taxon>
        <taxon>Ascomycota</taxon>
        <taxon>Pezizomycotina</taxon>
        <taxon>Sordariomycetes</taxon>
        <taxon>Sordariomycetidae</taxon>
        <taxon>Sordariales</taxon>
        <taxon>Podosporaceae</taxon>
        <taxon>Podospora</taxon>
    </lineage>
</organism>
<keyword evidence="8 10" id="KW-0472">Membrane</keyword>
<dbReference type="CDD" id="cd20069">
    <property type="entry name" value="5TM_Oxa1-like"/>
    <property type="match status" value="1"/>
</dbReference>
<keyword evidence="6 10" id="KW-1133">Transmembrane helix</keyword>
<dbReference type="AlphaFoldDB" id="A0AAN6WS62"/>
<keyword evidence="4" id="KW-0999">Mitochondrion inner membrane</keyword>
<evidence type="ECO:0000256" key="4">
    <source>
        <dbReference type="ARBA" id="ARBA00022792"/>
    </source>
</evidence>
<evidence type="ECO:0000259" key="11">
    <source>
        <dbReference type="Pfam" id="PF02096"/>
    </source>
</evidence>
<proteinExistence type="inferred from homology"/>
<dbReference type="GO" id="GO:0005743">
    <property type="term" value="C:mitochondrial inner membrane"/>
    <property type="evidence" value="ECO:0007669"/>
    <property type="project" value="UniProtKB-SubCell"/>
</dbReference>
<evidence type="ECO:0000256" key="6">
    <source>
        <dbReference type="ARBA" id="ARBA00022989"/>
    </source>
</evidence>
<feature type="domain" description="Membrane insertase YidC/Oxa/ALB C-terminal" evidence="11">
    <location>
        <begin position="155"/>
        <end position="351"/>
    </location>
</feature>
<sequence>MLPSRGLLRSSSSLGLAKAALQKPSTRVSARQFGTALRNHGALSHNPSTFAGRRIASPIASTAASLAAFRQIRFASTEPLAAPAATTPVDGAATGVSSSLGDITNTPIDLTGSDLLNISEQIGFMKAYGLDFGFGPTSLMQWLLEHIYIYTGLPWWASIGLSALAIRAVLFKPSIDAADMQNKIQELKRNPEYDAAVKAVQETMFAQNANQADMLAARKKVSIMNKKAGYKMWKSLVPMIQIPLGIGMFRLLNASAALPIPSMEFGGALWFHDLTVADPFFILPILSGVFFISGMRIPLAYMSAEQSRMMKLISMVMAPLTIGVTMFMPAGLQLYFLISGGLHYLQTLLTYQNWFRRIFGLAPVYPGGAFVPVGYQAPRIMDVKAPRVQSSVVAHGPQQETMFQTIKAGKDLAMEKLNNYSNKGNVEKSQKSAKAYEEKRILEEKEKLIARREVRKMAKNLRAKQ</sequence>
<reference evidence="12" key="1">
    <citation type="journal article" date="2023" name="Mol. Phylogenet. Evol.">
        <title>Genome-scale phylogeny and comparative genomics of the fungal order Sordariales.</title>
        <authorList>
            <person name="Hensen N."/>
            <person name="Bonometti L."/>
            <person name="Westerberg I."/>
            <person name="Brannstrom I.O."/>
            <person name="Guillou S."/>
            <person name="Cros-Aarteil S."/>
            <person name="Calhoun S."/>
            <person name="Haridas S."/>
            <person name="Kuo A."/>
            <person name="Mondo S."/>
            <person name="Pangilinan J."/>
            <person name="Riley R."/>
            <person name="LaButti K."/>
            <person name="Andreopoulos B."/>
            <person name="Lipzen A."/>
            <person name="Chen C."/>
            <person name="Yan M."/>
            <person name="Daum C."/>
            <person name="Ng V."/>
            <person name="Clum A."/>
            <person name="Steindorff A."/>
            <person name="Ohm R.A."/>
            <person name="Martin F."/>
            <person name="Silar P."/>
            <person name="Natvig D.O."/>
            <person name="Lalanne C."/>
            <person name="Gautier V."/>
            <person name="Ament-Velasquez S.L."/>
            <person name="Kruys A."/>
            <person name="Hutchinson M.I."/>
            <person name="Powell A.J."/>
            <person name="Barry K."/>
            <person name="Miller A.N."/>
            <person name="Grigoriev I.V."/>
            <person name="Debuchy R."/>
            <person name="Gladieux P."/>
            <person name="Hiltunen Thoren M."/>
            <person name="Johannesson H."/>
        </authorList>
    </citation>
    <scope>NUCLEOTIDE SEQUENCE</scope>
    <source>
        <strain evidence="12">PSN309</strain>
    </source>
</reference>
<protein>
    <submittedName>
        <fullName evidence="12">Mitochondrial inner membrane protein OXA1</fullName>
    </submittedName>
</protein>
<comment type="caution">
    <text evidence="12">The sequence shown here is derived from an EMBL/GenBank/DDBJ whole genome shotgun (WGS) entry which is preliminary data.</text>
</comment>
<comment type="subcellular location">
    <subcellularLocation>
        <location evidence="9">Membrane</location>
        <topology evidence="9">Multi-pass membrane protein</topology>
    </subcellularLocation>
    <subcellularLocation>
        <location evidence="1">Mitochondrion inner membrane</location>
        <topology evidence="1">Multi-pass membrane protein</topology>
    </subcellularLocation>
</comment>
<dbReference type="GO" id="GO:0032977">
    <property type="term" value="F:membrane insertase activity"/>
    <property type="evidence" value="ECO:0007669"/>
    <property type="project" value="InterPro"/>
</dbReference>